<comment type="caution">
    <text evidence="1">The sequence shown here is derived from an EMBL/GenBank/DDBJ whole genome shotgun (WGS) entry which is preliminary data.</text>
</comment>
<keyword evidence="2" id="KW-1185">Reference proteome</keyword>
<evidence type="ECO:0008006" key="3">
    <source>
        <dbReference type="Google" id="ProtNLM"/>
    </source>
</evidence>
<dbReference type="OrthoDB" id="1114455at2"/>
<dbReference type="RefSeq" id="WP_008992419.1">
    <property type="nucleotide sequence ID" value="NZ_AMSG01000024.1"/>
</dbReference>
<gene>
    <name evidence="1" type="ORF">I215_12903</name>
</gene>
<reference evidence="1 2" key="1">
    <citation type="journal article" date="2012" name="J. Bacteriol.">
        <title>Genome Sequence of Galbibacter marinum Type Strain ck-I2-15.</title>
        <authorList>
            <person name="Lai Q."/>
            <person name="Li C."/>
            <person name="Shao Z."/>
        </authorList>
    </citation>
    <scope>NUCLEOTIDE SEQUENCE [LARGE SCALE GENOMIC DNA]</scope>
    <source>
        <strain evidence="2">ck-I2-15</strain>
    </source>
</reference>
<evidence type="ECO:0000313" key="2">
    <source>
        <dbReference type="Proteomes" id="UP000007364"/>
    </source>
</evidence>
<dbReference type="InterPro" id="IPR019861">
    <property type="entry name" value="PorP/SprF_Bacteroidetes"/>
</dbReference>
<protein>
    <recommendedName>
        <fullName evidence="3">Bacteroidetes-specific membrane protein</fullName>
    </recommendedName>
</protein>
<dbReference type="EMBL" id="AMSG01000024">
    <property type="protein sequence ID" value="EKF54315.1"/>
    <property type="molecule type" value="Genomic_DNA"/>
</dbReference>
<dbReference type="Pfam" id="PF11751">
    <property type="entry name" value="PorP_SprF"/>
    <property type="match status" value="1"/>
</dbReference>
<dbReference type="Proteomes" id="UP000007364">
    <property type="component" value="Unassembled WGS sequence"/>
</dbReference>
<sequence length="305" mass="35352">MKTLYTLPLLILLLWNMDIHAQQLPQFTQYMYNTISINPAYAGSRDALSLVALHRSQWNGFDGGPKTLTLSMNTPLRNEKIGLGFSFIRDQLGYERFNYLYGDFSYTVHTGINTQLAFGLKAGFTQYALDEDLLTDPSVINDPYFNDFSNHWTPNLGAGIYWHSDKWYIGASIPRLFTNDLNRQDDYKAAERVSYYFTGGYVFTLSQNIKFKPAFMVKTTKGSPVSYDLSGNFLFYERMWLGASYRVDDAYAFLVDFQVSPQLRIGYTYEQPNSDIRPYNSGTHEVLLMFELRFKNSKYKSPRYF</sequence>
<dbReference type="PATRIC" id="fig|555500.3.peg.2661"/>
<accession>K2PP97</accession>
<evidence type="ECO:0000313" key="1">
    <source>
        <dbReference type="EMBL" id="EKF54315.1"/>
    </source>
</evidence>
<organism evidence="1 2">
    <name type="scientific">Galbibacter marinus</name>
    <dbReference type="NCBI Taxonomy" id="555500"/>
    <lineage>
        <taxon>Bacteria</taxon>
        <taxon>Pseudomonadati</taxon>
        <taxon>Bacteroidota</taxon>
        <taxon>Flavobacteriia</taxon>
        <taxon>Flavobacteriales</taxon>
        <taxon>Flavobacteriaceae</taxon>
        <taxon>Galbibacter</taxon>
    </lineage>
</organism>
<dbReference type="NCBIfam" id="TIGR03519">
    <property type="entry name" value="T9SS_PorP_fam"/>
    <property type="match status" value="1"/>
</dbReference>
<dbReference type="AlphaFoldDB" id="K2PP97"/>
<name>K2PP97_9FLAO</name>
<dbReference type="eggNOG" id="COG3064">
    <property type="taxonomic scope" value="Bacteria"/>
</dbReference>
<dbReference type="STRING" id="555500.I215_12903"/>
<proteinExistence type="predicted"/>